<comment type="caution">
    <text evidence="3">The sequence shown here is derived from an EMBL/GenBank/DDBJ whole genome shotgun (WGS) entry which is preliminary data.</text>
</comment>
<name>A0A8J2R6S0_9NEOP</name>
<accession>A0A8J2R6S0</accession>
<sequence>MIVLLLVFVFITSEVKSIRNELPQDDEKYIERPCRIYDVNCIRKFFAEHSHCKITYGPVPDPLYRPDLSLHLPGINVTVTALKVEYNRLNGKIVEFYVNTKTDRLVLAVDFEELRFIGNDNYFQFQRPGKEPLVTNDSFNITYQSVGSTITIPNLKNLQLKDSEVFSYSTQLAPVYQIGPQVFGDVRLLPTAVNFLRDPQSTIPEEFLFESTFFIASFIQYSIFPDLGQGGLGNLPNTGSQLPGLGQGGIGNSGNSGSQLPGLGQGGSGNSGNSGSQLPGLGQGGIGNSGNSGSQLPGLGQGESGNSGNSGSQRDETNIERPCQSFDIYCIRRYFKKNSKCKEVLGPVPDPYYRAQSTLQLPIINATYTAFDVLYSGLNGRIVEFYINRDTDRLVIAVEFRNVTFYSKDVFFRVFRRAREPVTTFDYMYINYPPDILAQPSNDYNSGSWPYLKARESFGVSTPDDEGYIERPCRIYDVNCIRKFFAEHSRCKITYGPVPDPLYDPFYTLYLPRVNITLTSLKIEYGGLNGKIVEFYINPKTDRLVLSVDFEGFTFVSNDNYFQFSRVGREPLVTNSFFNVTYRSVSSTITIPNLKDLQLQNSEVFSFSDTPVYPLFDVGPKAFGAPDILSQPENEYNARSWPYLKARKSFGVSTPDDEGYIERPCRIYDVNCIRKFFAEHSRCRITYGPVPDPLYDPEFTLYLPRVNMTLTSLKVEYGGLNGKIVEFYINPKTDRLVLSVDFEGFTFASNDNYFQFERVGREPLVTNSFFNVTYFTVSSTITVPNLKDLQLQNSEVFSFSQPLRAPYFAFGPNVFGDVRLLPSAVAFNADIPSDILEGFLFISPFFIASFIQYSICNFGVTVF</sequence>
<keyword evidence="2" id="KW-0732">Signal</keyword>
<feature type="chain" id="PRO_5035175446" evidence="2">
    <location>
        <begin position="18"/>
        <end position="863"/>
    </location>
</feature>
<dbReference type="GO" id="GO:0005198">
    <property type="term" value="F:structural molecule activity"/>
    <property type="evidence" value="ECO:0007669"/>
    <property type="project" value="InterPro"/>
</dbReference>
<evidence type="ECO:0000313" key="4">
    <source>
        <dbReference type="Proteomes" id="UP000789524"/>
    </source>
</evidence>
<protein>
    <submittedName>
        <fullName evidence="3">(African queen) hypothetical protein</fullName>
    </submittedName>
</protein>
<evidence type="ECO:0000256" key="2">
    <source>
        <dbReference type="SAM" id="SignalP"/>
    </source>
</evidence>
<reference evidence="3" key="1">
    <citation type="submission" date="2021-09" db="EMBL/GenBank/DDBJ databases">
        <authorList>
            <person name="Martin H S."/>
        </authorList>
    </citation>
    <scope>NUCLEOTIDE SEQUENCE</scope>
</reference>
<organism evidence="3 4">
    <name type="scientific">Danaus chrysippus</name>
    <name type="common">African queen</name>
    <dbReference type="NCBI Taxonomy" id="151541"/>
    <lineage>
        <taxon>Eukaryota</taxon>
        <taxon>Metazoa</taxon>
        <taxon>Ecdysozoa</taxon>
        <taxon>Arthropoda</taxon>
        <taxon>Hexapoda</taxon>
        <taxon>Insecta</taxon>
        <taxon>Pterygota</taxon>
        <taxon>Neoptera</taxon>
        <taxon>Endopterygota</taxon>
        <taxon>Lepidoptera</taxon>
        <taxon>Glossata</taxon>
        <taxon>Ditrysia</taxon>
        <taxon>Papilionoidea</taxon>
        <taxon>Nymphalidae</taxon>
        <taxon>Danainae</taxon>
        <taxon>Danaini</taxon>
        <taxon>Danaina</taxon>
        <taxon>Danaus</taxon>
        <taxon>Anosia</taxon>
    </lineage>
</organism>
<feature type="signal peptide" evidence="2">
    <location>
        <begin position="1"/>
        <end position="17"/>
    </location>
</feature>
<dbReference type="AlphaFoldDB" id="A0A8J2R6S0"/>
<feature type="region of interest" description="Disordered" evidence="1">
    <location>
        <begin position="238"/>
        <end position="318"/>
    </location>
</feature>
<feature type="compositionally biased region" description="Gly residues" evidence="1">
    <location>
        <begin position="263"/>
        <end position="272"/>
    </location>
</feature>
<feature type="compositionally biased region" description="Gly residues" evidence="1">
    <location>
        <begin position="245"/>
        <end position="254"/>
    </location>
</feature>
<dbReference type="Pfam" id="PF07294">
    <property type="entry name" value="Fibroin_P25"/>
    <property type="match status" value="4"/>
</dbReference>
<gene>
    <name evidence="3" type="ORF">DCHRY22_LOCUS10002</name>
</gene>
<dbReference type="GO" id="GO:0005576">
    <property type="term" value="C:extracellular region"/>
    <property type="evidence" value="ECO:0007669"/>
    <property type="project" value="InterPro"/>
</dbReference>
<dbReference type="OrthoDB" id="7446189at2759"/>
<keyword evidence="4" id="KW-1185">Reference proteome</keyword>
<dbReference type="InterPro" id="IPR009911">
    <property type="entry name" value="Fibroin_P25"/>
</dbReference>
<dbReference type="EMBL" id="CAKASE010000067">
    <property type="protein sequence ID" value="CAG9571936.1"/>
    <property type="molecule type" value="Genomic_DNA"/>
</dbReference>
<evidence type="ECO:0000313" key="3">
    <source>
        <dbReference type="EMBL" id="CAG9571936.1"/>
    </source>
</evidence>
<proteinExistence type="predicted"/>
<dbReference type="Proteomes" id="UP000789524">
    <property type="component" value="Unassembled WGS sequence"/>
</dbReference>
<feature type="compositionally biased region" description="Gly residues" evidence="1">
    <location>
        <begin position="281"/>
        <end position="290"/>
    </location>
</feature>
<evidence type="ECO:0000256" key="1">
    <source>
        <dbReference type="SAM" id="MobiDB-lite"/>
    </source>
</evidence>